<accession>A0AAV7B5N6</accession>
<sequence>MDGCTPMIRVPYGRNFSCSCFCPACLGSHRNFTRERGIFQSPKSAVVPSSMFNKFCLANNLCLPYGILFIGVHPSNLHVWSMGQPTLYIIFWGSPVGLKCSLHS</sequence>
<dbReference type="Proteomes" id="UP000824782">
    <property type="component" value="Unassembled WGS sequence"/>
</dbReference>
<name>A0AAV7B5N6_ENGPU</name>
<keyword evidence="2" id="KW-1185">Reference proteome</keyword>
<comment type="caution">
    <text evidence="1">The sequence shown here is derived from an EMBL/GenBank/DDBJ whole genome shotgun (WGS) entry which is preliminary data.</text>
</comment>
<proteinExistence type="predicted"/>
<organism evidence="1 2">
    <name type="scientific">Engystomops pustulosus</name>
    <name type="common">Tungara frog</name>
    <name type="synonym">Physalaemus pustulosus</name>
    <dbReference type="NCBI Taxonomy" id="76066"/>
    <lineage>
        <taxon>Eukaryota</taxon>
        <taxon>Metazoa</taxon>
        <taxon>Chordata</taxon>
        <taxon>Craniata</taxon>
        <taxon>Vertebrata</taxon>
        <taxon>Euteleostomi</taxon>
        <taxon>Amphibia</taxon>
        <taxon>Batrachia</taxon>
        <taxon>Anura</taxon>
        <taxon>Neobatrachia</taxon>
        <taxon>Hyloidea</taxon>
        <taxon>Leptodactylidae</taxon>
        <taxon>Leiuperinae</taxon>
        <taxon>Engystomops</taxon>
    </lineage>
</organism>
<protein>
    <submittedName>
        <fullName evidence="1">Uncharacterized protein</fullName>
    </submittedName>
</protein>
<dbReference type="AlphaFoldDB" id="A0AAV7B5N6"/>
<reference evidence="1" key="1">
    <citation type="thesis" date="2020" institute="ProQuest LLC" country="789 East Eisenhower Parkway, Ann Arbor, MI, USA">
        <title>Comparative Genomics and Chromosome Evolution.</title>
        <authorList>
            <person name="Mudd A.B."/>
        </authorList>
    </citation>
    <scope>NUCLEOTIDE SEQUENCE</scope>
    <source>
        <strain evidence="1">237g6f4</strain>
        <tissue evidence="1">Blood</tissue>
    </source>
</reference>
<gene>
    <name evidence="1" type="ORF">GDO81_013798</name>
</gene>
<dbReference type="EMBL" id="WNYA01000006">
    <property type="protein sequence ID" value="KAG8567837.1"/>
    <property type="molecule type" value="Genomic_DNA"/>
</dbReference>
<evidence type="ECO:0000313" key="1">
    <source>
        <dbReference type="EMBL" id="KAG8567837.1"/>
    </source>
</evidence>
<evidence type="ECO:0000313" key="2">
    <source>
        <dbReference type="Proteomes" id="UP000824782"/>
    </source>
</evidence>